<accession>A0A8X7T8X6</accession>
<keyword evidence="3" id="KW-1185">Reference proteome</keyword>
<organism evidence="2 3">
    <name type="scientific">Tilletia walkeri</name>
    <dbReference type="NCBI Taxonomy" id="117179"/>
    <lineage>
        <taxon>Eukaryota</taxon>
        <taxon>Fungi</taxon>
        <taxon>Dikarya</taxon>
        <taxon>Basidiomycota</taxon>
        <taxon>Ustilaginomycotina</taxon>
        <taxon>Exobasidiomycetes</taxon>
        <taxon>Tilletiales</taxon>
        <taxon>Tilletiaceae</taxon>
        <taxon>Tilletia</taxon>
    </lineage>
</organism>
<reference evidence="2" key="1">
    <citation type="submission" date="2016-04" db="EMBL/GenBank/DDBJ databases">
        <authorList>
            <person name="Nguyen H.D."/>
            <person name="Samba Siva P."/>
            <person name="Cullis J."/>
            <person name="Levesque C.A."/>
            <person name="Hambleton S."/>
        </authorList>
    </citation>
    <scope>NUCLEOTIDE SEQUENCE</scope>
    <source>
        <strain evidence="2">DAOMC 236422</strain>
    </source>
</reference>
<evidence type="ECO:0000313" key="3">
    <source>
        <dbReference type="Proteomes" id="UP000078113"/>
    </source>
</evidence>
<proteinExistence type="predicted"/>
<reference evidence="2" key="2">
    <citation type="journal article" date="2019" name="IMA Fungus">
        <title>Genome sequencing and comparison of five Tilletia species to identify candidate genes for the detection of regulated species infecting wheat.</title>
        <authorList>
            <person name="Nguyen H.D.T."/>
            <person name="Sultana T."/>
            <person name="Kesanakurti P."/>
            <person name="Hambleton S."/>
        </authorList>
    </citation>
    <scope>NUCLEOTIDE SEQUENCE</scope>
    <source>
        <strain evidence="2">DAOMC 236422</strain>
    </source>
</reference>
<feature type="compositionally biased region" description="Basic and acidic residues" evidence="1">
    <location>
        <begin position="61"/>
        <end position="70"/>
    </location>
</feature>
<comment type="caution">
    <text evidence="2">The sequence shown here is derived from an EMBL/GenBank/DDBJ whole genome shotgun (WGS) entry which is preliminary data.</text>
</comment>
<dbReference type="Proteomes" id="UP000078113">
    <property type="component" value="Unassembled WGS sequence"/>
</dbReference>
<feature type="region of interest" description="Disordered" evidence="1">
    <location>
        <begin position="31"/>
        <end position="70"/>
    </location>
</feature>
<sequence>MASSAKEHAKKTERELQAVKLRCEELEGEAESWRTKFDSARQAQGGADRRLQEAEAQARNQEARHEAQVQDLTARHRAEIEELQHQLRPQQTIQEVVAQIRAAAARLDP</sequence>
<protein>
    <submittedName>
        <fullName evidence="2">Uncharacterized protein</fullName>
    </submittedName>
</protein>
<dbReference type="EMBL" id="LWDG02000010">
    <property type="protein sequence ID" value="KAE8271788.1"/>
    <property type="molecule type" value="Genomic_DNA"/>
</dbReference>
<evidence type="ECO:0000256" key="1">
    <source>
        <dbReference type="SAM" id="MobiDB-lite"/>
    </source>
</evidence>
<dbReference type="AlphaFoldDB" id="A0A8X7T8X6"/>
<gene>
    <name evidence="2" type="ORF">A4X09_0g570</name>
</gene>
<evidence type="ECO:0000313" key="2">
    <source>
        <dbReference type="EMBL" id="KAE8271788.1"/>
    </source>
</evidence>
<name>A0A8X7T8X6_9BASI</name>